<reference evidence="10" key="1">
    <citation type="journal article" date="2022" name="Int. J. Syst. Evol. Microbiol.">
        <title>Pseudomonas aegrilactucae sp. nov. and Pseudomonas morbosilactucae sp. nov., pathogens causing bacterial rot of lettuce in Japan.</title>
        <authorList>
            <person name="Sawada H."/>
            <person name="Fujikawa T."/>
            <person name="Satou M."/>
        </authorList>
    </citation>
    <scope>NUCLEOTIDE SEQUENCE</scope>
    <source>
        <strain evidence="10">0166_1</strain>
    </source>
</reference>
<evidence type="ECO:0000256" key="3">
    <source>
        <dbReference type="ARBA" id="ARBA00022597"/>
    </source>
</evidence>
<dbReference type="SMART" id="SM00382">
    <property type="entry name" value="AAA"/>
    <property type="match status" value="2"/>
</dbReference>
<protein>
    <submittedName>
        <fullName evidence="10">Ribose import ATP-binding protein RbsA</fullName>
    </submittedName>
</protein>
<dbReference type="Gene3D" id="3.40.50.300">
    <property type="entry name" value="P-loop containing nucleotide triphosphate hydrolases"/>
    <property type="match status" value="2"/>
</dbReference>
<dbReference type="InterPro" id="IPR050107">
    <property type="entry name" value="ABC_carbohydrate_import_ATPase"/>
</dbReference>
<dbReference type="Pfam" id="PF00005">
    <property type="entry name" value="ABC_tran"/>
    <property type="match status" value="2"/>
</dbReference>
<evidence type="ECO:0000256" key="4">
    <source>
        <dbReference type="ARBA" id="ARBA00022737"/>
    </source>
</evidence>
<dbReference type="InterPro" id="IPR003593">
    <property type="entry name" value="AAA+_ATPase"/>
</dbReference>
<evidence type="ECO:0000256" key="8">
    <source>
        <dbReference type="ARBA" id="ARBA00023136"/>
    </source>
</evidence>
<gene>
    <name evidence="10" type="primary">rbsA_10</name>
    <name evidence="10" type="ORF">DSM104329_03410</name>
</gene>
<dbReference type="EMBL" id="CP087164">
    <property type="protein sequence ID" value="UGS36998.1"/>
    <property type="molecule type" value="Genomic_DNA"/>
</dbReference>
<dbReference type="PANTHER" id="PTHR43790">
    <property type="entry name" value="CARBOHYDRATE TRANSPORT ATP-BINDING PROTEIN MG119-RELATED"/>
    <property type="match status" value="1"/>
</dbReference>
<dbReference type="Proteomes" id="UP001162834">
    <property type="component" value="Chromosome"/>
</dbReference>
<dbReference type="InterPro" id="IPR017871">
    <property type="entry name" value="ABC_transporter-like_CS"/>
</dbReference>
<keyword evidence="11" id="KW-1185">Reference proteome</keyword>
<evidence type="ECO:0000313" key="10">
    <source>
        <dbReference type="EMBL" id="UGS36998.1"/>
    </source>
</evidence>
<dbReference type="CDD" id="cd03215">
    <property type="entry name" value="ABC_Carb_Monos_II"/>
    <property type="match status" value="1"/>
</dbReference>
<dbReference type="GO" id="GO:0005524">
    <property type="term" value="F:ATP binding"/>
    <property type="evidence" value="ECO:0007669"/>
    <property type="project" value="UniProtKB-KW"/>
</dbReference>
<keyword evidence="4" id="KW-0677">Repeat</keyword>
<accession>A0A9E6XZN7</accession>
<dbReference type="GO" id="GO:0016887">
    <property type="term" value="F:ATP hydrolysis activity"/>
    <property type="evidence" value="ECO:0007669"/>
    <property type="project" value="InterPro"/>
</dbReference>
<keyword evidence="3" id="KW-0762">Sugar transport</keyword>
<dbReference type="InterPro" id="IPR003439">
    <property type="entry name" value="ABC_transporter-like_ATP-bd"/>
</dbReference>
<keyword evidence="1" id="KW-0813">Transport</keyword>
<name>A0A9E6XZN7_9ACTN</name>
<dbReference type="PROSITE" id="PS50893">
    <property type="entry name" value="ABC_TRANSPORTER_2"/>
    <property type="match status" value="2"/>
</dbReference>
<keyword evidence="8" id="KW-0472">Membrane</keyword>
<dbReference type="InterPro" id="IPR027417">
    <property type="entry name" value="P-loop_NTPase"/>
</dbReference>
<sequence length="507" mass="54157">MTTGLEVESLSKTFPGQKAVDDVELRIAAGEIFGLVGQNGSGKSTIIKVLAGYHRADPGARATLYGRPLDLEGGAGDDRLRFIHQDLGLVGSLDAVDNVGLGSGFDAGRLGRIRWRAQRRRVVEALAQFGIELDVTRPVSQLSAAERAAIAIVRATIGWGSSQGVLVLDEPTAALPEREVERLFATVRRIAGAGAGVLFVSHRLEEILALCDRVGVLRDGRMVAVRPAAELTHDDLVTLIAGRPVEQMYPAPVRPREAVVMRARALSGGRLRDLDLDLHEREVLGVTGLLGSGREDVADVLFGSHPGAAGDVDVDGVPIGLRSPAVCVRRGLVMVPADRSARALVPGHSARANITLPRLRPLWTGTHLSRRRERRNVRGWAEAVELVPPDPERPIDLFSGGNQQKAVLARWLRTDPRVLVLDEPTQGVDVAAKSAIYRLLAERAQGGTGIVICSAELEDLAEVCDRVLVLRDGRVSQALTGESLTEHALLVATLGGAPQSSPTTARG</sequence>
<keyword evidence="2" id="KW-1003">Cell membrane</keyword>
<feature type="domain" description="ABC transporter" evidence="9">
    <location>
        <begin position="5"/>
        <end position="244"/>
    </location>
</feature>
<keyword evidence="5" id="KW-0547">Nucleotide-binding</keyword>
<keyword evidence="6 10" id="KW-0067">ATP-binding</keyword>
<dbReference type="KEGG" id="sbae:DSM104329_03410"/>
<feature type="domain" description="ABC transporter" evidence="9">
    <location>
        <begin position="253"/>
        <end position="497"/>
    </location>
</feature>
<evidence type="ECO:0000313" key="11">
    <source>
        <dbReference type="Proteomes" id="UP001162834"/>
    </source>
</evidence>
<dbReference type="CDD" id="cd03216">
    <property type="entry name" value="ABC_Carb_Monos_I"/>
    <property type="match status" value="1"/>
</dbReference>
<dbReference type="PROSITE" id="PS00211">
    <property type="entry name" value="ABC_TRANSPORTER_1"/>
    <property type="match status" value="1"/>
</dbReference>
<evidence type="ECO:0000256" key="6">
    <source>
        <dbReference type="ARBA" id="ARBA00022840"/>
    </source>
</evidence>
<dbReference type="RefSeq" id="WP_259311061.1">
    <property type="nucleotide sequence ID" value="NZ_CP087164.1"/>
</dbReference>
<evidence type="ECO:0000256" key="2">
    <source>
        <dbReference type="ARBA" id="ARBA00022475"/>
    </source>
</evidence>
<dbReference type="PANTHER" id="PTHR43790:SF3">
    <property type="entry name" value="D-ALLOSE IMPORT ATP-BINDING PROTEIN ALSA-RELATED"/>
    <property type="match status" value="1"/>
</dbReference>
<proteinExistence type="predicted"/>
<evidence type="ECO:0000259" key="9">
    <source>
        <dbReference type="PROSITE" id="PS50893"/>
    </source>
</evidence>
<keyword evidence="7" id="KW-1278">Translocase</keyword>
<evidence type="ECO:0000256" key="1">
    <source>
        <dbReference type="ARBA" id="ARBA00022448"/>
    </source>
</evidence>
<dbReference type="AlphaFoldDB" id="A0A9E6XZN7"/>
<evidence type="ECO:0000256" key="5">
    <source>
        <dbReference type="ARBA" id="ARBA00022741"/>
    </source>
</evidence>
<evidence type="ECO:0000256" key="7">
    <source>
        <dbReference type="ARBA" id="ARBA00022967"/>
    </source>
</evidence>
<dbReference type="SUPFAM" id="SSF52540">
    <property type="entry name" value="P-loop containing nucleoside triphosphate hydrolases"/>
    <property type="match status" value="2"/>
</dbReference>
<organism evidence="10 11">
    <name type="scientific">Capillimicrobium parvum</name>
    <dbReference type="NCBI Taxonomy" id="2884022"/>
    <lineage>
        <taxon>Bacteria</taxon>
        <taxon>Bacillati</taxon>
        <taxon>Actinomycetota</taxon>
        <taxon>Thermoleophilia</taxon>
        <taxon>Solirubrobacterales</taxon>
        <taxon>Capillimicrobiaceae</taxon>
        <taxon>Capillimicrobium</taxon>
    </lineage>
</organism>